<gene>
    <name evidence="2" type="ORF">BKK80_28360</name>
</gene>
<feature type="transmembrane region" description="Helical" evidence="1">
    <location>
        <begin position="7"/>
        <end position="26"/>
    </location>
</feature>
<keyword evidence="1" id="KW-0472">Membrane</keyword>
<dbReference type="Proteomes" id="UP000177515">
    <property type="component" value="Chromosome 2"/>
</dbReference>
<evidence type="ECO:0000313" key="3">
    <source>
        <dbReference type="Proteomes" id="UP000177515"/>
    </source>
</evidence>
<sequence>MKPAPRIFLKALLSVPVGYGLAYPFFHPEAGGGILAEMQRFGQGTGAAVALVFLALVYLYARDLKTSLSLVSPQARRASPASVWLMFLLPYNFIEDFCIVANVARSLEAQARSHAGLARFRSFGLASGIGWCAAQLVSLLPNALGSAAGLAALVFWAWHWAFIRRANRVLGQAAEPASRQVRRQQGGA</sequence>
<feature type="transmembrane region" description="Helical" evidence="1">
    <location>
        <begin position="143"/>
        <end position="163"/>
    </location>
</feature>
<evidence type="ECO:0008006" key="4">
    <source>
        <dbReference type="Google" id="ProtNLM"/>
    </source>
</evidence>
<name>A0ABN4TVC8_9BURK</name>
<keyword evidence="3" id="KW-1185">Reference proteome</keyword>
<dbReference type="EMBL" id="CP017755">
    <property type="protein sequence ID" value="AOZ09635.1"/>
    <property type="molecule type" value="Genomic_DNA"/>
</dbReference>
<evidence type="ECO:0000313" key="2">
    <source>
        <dbReference type="EMBL" id="AOZ09635.1"/>
    </source>
</evidence>
<organism evidence="2 3">
    <name type="scientific">Cupriavidus malaysiensis</name>
    <dbReference type="NCBI Taxonomy" id="367825"/>
    <lineage>
        <taxon>Bacteria</taxon>
        <taxon>Pseudomonadati</taxon>
        <taxon>Pseudomonadota</taxon>
        <taxon>Betaproteobacteria</taxon>
        <taxon>Burkholderiales</taxon>
        <taxon>Burkholderiaceae</taxon>
        <taxon>Cupriavidus</taxon>
    </lineage>
</organism>
<proteinExistence type="predicted"/>
<feature type="transmembrane region" description="Helical" evidence="1">
    <location>
        <begin position="41"/>
        <end position="61"/>
    </location>
</feature>
<keyword evidence="1" id="KW-1133">Transmembrane helix</keyword>
<protein>
    <recommendedName>
        <fullName evidence="4">DUF4328 domain-containing protein</fullName>
    </recommendedName>
</protein>
<accession>A0ABN4TVC8</accession>
<keyword evidence="1" id="KW-0812">Transmembrane</keyword>
<reference evidence="2 3" key="1">
    <citation type="submission" date="2016-10" db="EMBL/GenBank/DDBJ databases">
        <title>Complete genome sequences of three Cupriavidus strains isolated from various Malaysian environments.</title>
        <authorList>
            <person name="Abdullah A.A.-A."/>
            <person name="Shafie N.A.H."/>
            <person name="Lau N.S."/>
        </authorList>
    </citation>
    <scope>NUCLEOTIDE SEQUENCE [LARGE SCALE GENOMIC DNA]</scope>
    <source>
        <strain evidence="2 3">USMAA1020</strain>
    </source>
</reference>
<evidence type="ECO:0000256" key="1">
    <source>
        <dbReference type="SAM" id="Phobius"/>
    </source>
</evidence>
<dbReference type="RefSeq" id="WP_071072224.1">
    <property type="nucleotide sequence ID" value="NZ_CP017755.1"/>
</dbReference>